<dbReference type="SMART" id="SM00387">
    <property type="entry name" value="HATPase_c"/>
    <property type="match status" value="1"/>
</dbReference>
<proteinExistence type="predicted"/>
<evidence type="ECO:0000259" key="9">
    <source>
        <dbReference type="PROSITE" id="PS50109"/>
    </source>
</evidence>
<evidence type="ECO:0000256" key="5">
    <source>
        <dbReference type="ARBA" id="ARBA00022679"/>
    </source>
</evidence>
<reference evidence="10 11" key="1">
    <citation type="journal article" date="2015" name="Biotechnol. Bioeng.">
        <title>Genome sequence and phenotypic characterization of Caulobacter segnis.</title>
        <authorList>
            <person name="Patel S."/>
            <person name="Fletcher B."/>
            <person name="Scott D.C."/>
            <person name="Ely B."/>
        </authorList>
    </citation>
    <scope>NUCLEOTIDE SEQUENCE [LARGE SCALE GENOMIC DNA]</scope>
    <source>
        <strain evidence="10 11">ERI-2</strain>
    </source>
</reference>
<dbReference type="EC" id="2.7.13.3" evidence="3"/>
<dbReference type="AlphaFoldDB" id="A0A162J8P5"/>
<feature type="transmembrane region" description="Helical" evidence="8">
    <location>
        <begin position="12"/>
        <end position="35"/>
    </location>
</feature>
<dbReference type="InterPro" id="IPR050351">
    <property type="entry name" value="BphY/WalK/GraS-like"/>
</dbReference>
<keyword evidence="8" id="KW-0472">Membrane</keyword>
<dbReference type="Pfam" id="PF02518">
    <property type="entry name" value="HATPase_c"/>
    <property type="match status" value="1"/>
</dbReference>
<evidence type="ECO:0000256" key="1">
    <source>
        <dbReference type="ARBA" id="ARBA00000085"/>
    </source>
</evidence>
<dbReference type="Gene3D" id="3.30.565.10">
    <property type="entry name" value="Histidine kinase-like ATPase, C-terminal domain"/>
    <property type="match status" value="1"/>
</dbReference>
<dbReference type="Gene3D" id="1.10.287.130">
    <property type="match status" value="1"/>
</dbReference>
<evidence type="ECO:0000313" key="11">
    <source>
        <dbReference type="Proteomes" id="UP000077407"/>
    </source>
</evidence>
<evidence type="ECO:0000256" key="6">
    <source>
        <dbReference type="ARBA" id="ARBA00022777"/>
    </source>
</evidence>
<dbReference type="GO" id="GO:0004721">
    <property type="term" value="F:phosphoprotein phosphatase activity"/>
    <property type="evidence" value="ECO:0007669"/>
    <property type="project" value="TreeGrafter"/>
</dbReference>
<dbReference type="SUPFAM" id="SSF55874">
    <property type="entry name" value="ATPase domain of HSP90 chaperone/DNA topoisomerase II/histidine kinase"/>
    <property type="match status" value="1"/>
</dbReference>
<dbReference type="Pfam" id="PF00512">
    <property type="entry name" value="HisKA"/>
    <property type="match status" value="1"/>
</dbReference>
<dbReference type="CDD" id="cd00075">
    <property type="entry name" value="HATPase"/>
    <property type="match status" value="1"/>
</dbReference>
<dbReference type="GO" id="GO:0016036">
    <property type="term" value="P:cellular response to phosphate starvation"/>
    <property type="evidence" value="ECO:0007669"/>
    <property type="project" value="TreeGrafter"/>
</dbReference>
<sequence>MKKSGYKVIFNLYFKFFIAFLILISIFLGIGLYLLNVNISSENSYANWSSWPAYFTSHFYKEISFDKGKPKLTDSAVGELKKYKLSFQIVDKNGDVTLEYNEPKSATKHYSPIDIVQLYKNGDSAGKHTMFVGSVNNSGEKWTYIIGFPVKISKITLYMNYNKVLKIKFVILALFILLIFIAAIYGIWMNSTLLNITSGIKRLASNDYIPMKEKGRYKDIKCSLNILDSKLKASEDERKKNQTLREEWIANISHDLKTPLSPIKGYAEILSDPKYDVTSQDAKKYGKTILRNAENLESIVENLNFTYQLKNGMFPINRENENLVRLLKEVIISILNNPKYEKRNIIFNCVEDIIDFNFDNTLFKRAFTNLIYNSVIHNSPDTEIRVSIKKEDKIYINIEDNGKGMSEEEVKKLFERYYRGTSSSVSVKGSGLGMVIAKQIIEAHGGKINVKSKLNVGTSIYIEFSKERVDII</sequence>
<dbReference type="InterPro" id="IPR036097">
    <property type="entry name" value="HisK_dim/P_sf"/>
</dbReference>
<dbReference type="InterPro" id="IPR004358">
    <property type="entry name" value="Sig_transdc_His_kin-like_C"/>
</dbReference>
<evidence type="ECO:0000256" key="3">
    <source>
        <dbReference type="ARBA" id="ARBA00012438"/>
    </source>
</evidence>
<dbReference type="GO" id="GO:0000155">
    <property type="term" value="F:phosphorelay sensor kinase activity"/>
    <property type="evidence" value="ECO:0007669"/>
    <property type="project" value="InterPro"/>
</dbReference>
<name>A0A162J8P5_9CLOT</name>
<comment type="catalytic activity">
    <reaction evidence="1">
        <text>ATP + protein L-histidine = ADP + protein N-phospho-L-histidine.</text>
        <dbReference type="EC" id="2.7.13.3"/>
    </reaction>
</comment>
<dbReference type="OrthoDB" id="368131at2"/>
<dbReference type="CDD" id="cd00082">
    <property type="entry name" value="HisKA"/>
    <property type="match status" value="1"/>
</dbReference>
<keyword evidence="8" id="KW-0812">Transmembrane</keyword>
<gene>
    <name evidence="10" type="primary">phoR_1</name>
    <name evidence="10" type="ORF">WY13_00297</name>
</gene>
<dbReference type="SMART" id="SM00388">
    <property type="entry name" value="HisKA"/>
    <property type="match status" value="1"/>
</dbReference>
<dbReference type="PANTHER" id="PTHR45453:SF1">
    <property type="entry name" value="PHOSPHATE REGULON SENSOR PROTEIN PHOR"/>
    <property type="match status" value="1"/>
</dbReference>
<dbReference type="PROSITE" id="PS50109">
    <property type="entry name" value="HIS_KIN"/>
    <property type="match status" value="1"/>
</dbReference>
<keyword evidence="4" id="KW-0597">Phosphoprotein</keyword>
<dbReference type="EMBL" id="LITT01000003">
    <property type="protein sequence ID" value="OAA91895.1"/>
    <property type="molecule type" value="Genomic_DNA"/>
</dbReference>
<comment type="caution">
    <text evidence="10">The sequence shown here is derived from an EMBL/GenBank/DDBJ whole genome shotgun (WGS) entry which is preliminary data.</text>
</comment>
<organism evidence="10 11">
    <name type="scientific">Clostridium ljungdahlii</name>
    <dbReference type="NCBI Taxonomy" id="1538"/>
    <lineage>
        <taxon>Bacteria</taxon>
        <taxon>Bacillati</taxon>
        <taxon>Bacillota</taxon>
        <taxon>Clostridia</taxon>
        <taxon>Eubacteriales</taxon>
        <taxon>Clostridiaceae</taxon>
        <taxon>Clostridium</taxon>
    </lineage>
</organism>
<keyword evidence="7" id="KW-0902">Two-component regulatory system</keyword>
<evidence type="ECO:0000256" key="8">
    <source>
        <dbReference type="SAM" id="Phobius"/>
    </source>
</evidence>
<feature type="domain" description="Histidine kinase" evidence="9">
    <location>
        <begin position="251"/>
        <end position="468"/>
    </location>
</feature>
<keyword evidence="8" id="KW-1133">Transmembrane helix</keyword>
<dbReference type="PANTHER" id="PTHR45453">
    <property type="entry name" value="PHOSPHATE REGULON SENSOR PROTEIN PHOR"/>
    <property type="match status" value="1"/>
</dbReference>
<dbReference type="Proteomes" id="UP000077407">
    <property type="component" value="Unassembled WGS sequence"/>
</dbReference>
<dbReference type="InterPro" id="IPR005467">
    <property type="entry name" value="His_kinase_dom"/>
</dbReference>
<keyword evidence="5 10" id="KW-0808">Transferase</keyword>
<protein>
    <recommendedName>
        <fullName evidence="3">histidine kinase</fullName>
        <ecNumber evidence="3">2.7.13.3</ecNumber>
    </recommendedName>
</protein>
<dbReference type="PATRIC" id="fig|1538.10.peg.784"/>
<dbReference type="PRINTS" id="PR00344">
    <property type="entry name" value="BCTRLSENSOR"/>
</dbReference>
<evidence type="ECO:0000256" key="2">
    <source>
        <dbReference type="ARBA" id="ARBA00004370"/>
    </source>
</evidence>
<dbReference type="InterPro" id="IPR003661">
    <property type="entry name" value="HisK_dim/P_dom"/>
</dbReference>
<dbReference type="InterPro" id="IPR036890">
    <property type="entry name" value="HATPase_C_sf"/>
</dbReference>
<accession>A0A162J8P5</accession>
<keyword evidence="6" id="KW-0418">Kinase</keyword>
<comment type="subcellular location">
    <subcellularLocation>
        <location evidence="2">Membrane</location>
    </subcellularLocation>
</comment>
<evidence type="ECO:0000256" key="4">
    <source>
        <dbReference type="ARBA" id="ARBA00022553"/>
    </source>
</evidence>
<evidence type="ECO:0000256" key="7">
    <source>
        <dbReference type="ARBA" id="ARBA00023012"/>
    </source>
</evidence>
<feature type="transmembrane region" description="Helical" evidence="8">
    <location>
        <begin position="169"/>
        <end position="188"/>
    </location>
</feature>
<dbReference type="SUPFAM" id="SSF47384">
    <property type="entry name" value="Homodimeric domain of signal transducing histidine kinase"/>
    <property type="match status" value="1"/>
</dbReference>
<dbReference type="GO" id="GO:0005886">
    <property type="term" value="C:plasma membrane"/>
    <property type="evidence" value="ECO:0007669"/>
    <property type="project" value="TreeGrafter"/>
</dbReference>
<evidence type="ECO:0000313" key="10">
    <source>
        <dbReference type="EMBL" id="OAA91895.1"/>
    </source>
</evidence>
<dbReference type="RefSeq" id="WP_063553934.1">
    <property type="nucleotide sequence ID" value="NZ_LITT01000003.1"/>
</dbReference>
<dbReference type="InterPro" id="IPR003594">
    <property type="entry name" value="HATPase_dom"/>
</dbReference>